<evidence type="ECO:0000256" key="7">
    <source>
        <dbReference type="ARBA" id="ARBA00037226"/>
    </source>
</evidence>
<evidence type="ECO:0000313" key="9">
    <source>
        <dbReference type="EMBL" id="PWY87679.1"/>
    </source>
</evidence>
<keyword evidence="4" id="KW-0496">Mitochondrion</keyword>
<dbReference type="OrthoDB" id="509901at2759"/>
<dbReference type="PANTHER" id="PTHR15892">
    <property type="entry name" value="MITOCHONDRIAL RIBOSOMAL PROTEIN L30"/>
    <property type="match status" value="1"/>
</dbReference>
<dbReference type="GO" id="GO:0006412">
    <property type="term" value="P:translation"/>
    <property type="evidence" value="ECO:0007669"/>
    <property type="project" value="InterPro"/>
</dbReference>
<comment type="caution">
    <text evidence="9">The sequence shown here is derived from an EMBL/GenBank/DDBJ whole genome shotgun (WGS) entry which is preliminary data.</text>
</comment>
<evidence type="ECO:0000256" key="4">
    <source>
        <dbReference type="ARBA" id="ARBA00023128"/>
    </source>
</evidence>
<dbReference type="InterPro" id="IPR016082">
    <property type="entry name" value="Ribosomal_uL30_ferredoxin-like"/>
</dbReference>
<comment type="similarity">
    <text evidence="2">Belongs to the universal ribosomal protein uL30 family.</text>
</comment>
<name>A0A317WMS5_9EURO</name>
<evidence type="ECO:0000256" key="1">
    <source>
        <dbReference type="ARBA" id="ARBA00004173"/>
    </source>
</evidence>
<evidence type="ECO:0000256" key="3">
    <source>
        <dbReference type="ARBA" id="ARBA00022980"/>
    </source>
</evidence>
<comment type="function">
    <text evidence="7">Component of the mitochondrial ribosome (mitoribosome), a dedicated translation machinery responsible for the synthesis of mitochondrial genome-encoded proteins, including at least some of the essential transmembrane subunits of the mitochondrial respiratory chain. The mitoribosomes are attached to the mitochondrial inner membrane and translation products are cotranslationally integrated into the membrane.</text>
</comment>
<dbReference type="AlphaFoldDB" id="A0A317WMS5"/>
<proteinExistence type="inferred from homology"/>
<protein>
    <recommendedName>
        <fullName evidence="6">Large ribosomal subunit protein uL30m</fullName>
    </recommendedName>
</protein>
<dbReference type="GeneID" id="37061465"/>
<keyword evidence="3 9" id="KW-0689">Ribosomal protein</keyword>
<comment type="subcellular location">
    <subcellularLocation>
        <location evidence="1">Mitochondrion</location>
    </subcellularLocation>
</comment>
<dbReference type="InterPro" id="IPR005996">
    <property type="entry name" value="Ribosomal_uL30_bac-type"/>
</dbReference>
<organism evidence="9 10">
    <name type="scientific">Aspergillus heteromorphus CBS 117.55</name>
    <dbReference type="NCBI Taxonomy" id="1448321"/>
    <lineage>
        <taxon>Eukaryota</taxon>
        <taxon>Fungi</taxon>
        <taxon>Dikarya</taxon>
        <taxon>Ascomycota</taxon>
        <taxon>Pezizomycotina</taxon>
        <taxon>Eurotiomycetes</taxon>
        <taxon>Eurotiomycetidae</taxon>
        <taxon>Eurotiales</taxon>
        <taxon>Aspergillaceae</taxon>
        <taxon>Aspergillus</taxon>
        <taxon>Aspergillus subgen. Circumdati</taxon>
    </lineage>
</organism>
<dbReference type="SUPFAM" id="SSF55129">
    <property type="entry name" value="Ribosomal protein L30p/L7e"/>
    <property type="match status" value="1"/>
</dbReference>
<dbReference type="InterPro" id="IPR036919">
    <property type="entry name" value="Ribo_uL30_ferredoxin-like_sf"/>
</dbReference>
<dbReference type="EMBL" id="MSFL01000006">
    <property type="protein sequence ID" value="PWY87679.1"/>
    <property type="molecule type" value="Genomic_DNA"/>
</dbReference>
<evidence type="ECO:0000256" key="2">
    <source>
        <dbReference type="ARBA" id="ARBA00007594"/>
    </source>
</evidence>
<dbReference type="STRING" id="1448321.A0A317WMS5"/>
<evidence type="ECO:0000256" key="5">
    <source>
        <dbReference type="ARBA" id="ARBA00023274"/>
    </source>
</evidence>
<dbReference type="VEuPathDB" id="FungiDB:BO70DRAFT_287289"/>
<dbReference type="NCBIfam" id="TIGR01308">
    <property type="entry name" value="rpmD_bact"/>
    <property type="match status" value="1"/>
</dbReference>
<dbReference type="Pfam" id="PF00327">
    <property type="entry name" value="Ribosomal_L30"/>
    <property type="match status" value="1"/>
</dbReference>
<accession>A0A317WMS5</accession>
<keyword evidence="10" id="KW-1185">Reference proteome</keyword>
<evidence type="ECO:0000256" key="6">
    <source>
        <dbReference type="ARBA" id="ARBA00035281"/>
    </source>
</evidence>
<dbReference type="CDD" id="cd01658">
    <property type="entry name" value="Ribosomal_L30"/>
    <property type="match status" value="1"/>
</dbReference>
<dbReference type="GO" id="GO:0005739">
    <property type="term" value="C:mitochondrion"/>
    <property type="evidence" value="ECO:0007669"/>
    <property type="project" value="UniProtKB-SubCell"/>
</dbReference>
<dbReference type="RefSeq" id="XP_025401562.1">
    <property type="nucleotide sequence ID" value="XM_025539228.1"/>
</dbReference>
<dbReference type="GO" id="GO:0003735">
    <property type="term" value="F:structural constituent of ribosome"/>
    <property type="evidence" value="ECO:0007669"/>
    <property type="project" value="InterPro"/>
</dbReference>
<evidence type="ECO:0000313" key="10">
    <source>
        <dbReference type="Proteomes" id="UP000247233"/>
    </source>
</evidence>
<dbReference type="GO" id="GO:0015934">
    <property type="term" value="C:large ribosomal subunit"/>
    <property type="evidence" value="ECO:0007669"/>
    <property type="project" value="InterPro"/>
</dbReference>
<evidence type="ECO:0000259" key="8">
    <source>
        <dbReference type="Pfam" id="PF00327"/>
    </source>
</evidence>
<reference evidence="9 10" key="1">
    <citation type="submission" date="2016-12" db="EMBL/GenBank/DDBJ databases">
        <title>The genomes of Aspergillus section Nigri reveals drivers in fungal speciation.</title>
        <authorList>
            <consortium name="DOE Joint Genome Institute"/>
            <person name="Vesth T.C."/>
            <person name="Nybo J."/>
            <person name="Theobald S."/>
            <person name="Brandl J."/>
            <person name="Frisvad J.C."/>
            <person name="Nielsen K.F."/>
            <person name="Lyhne E.K."/>
            <person name="Kogle M.E."/>
            <person name="Kuo A."/>
            <person name="Riley R."/>
            <person name="Clum A."/>
            <person name="Nolan M."/>
            <person name="Lipzen A."/>
            <person name="Salamov A."/>
            <person name="Henrissat B."/>
            <person name="Wiebenga A."/>
            <person name="De Vries R.P."/>
            <person name="Grigoriev I.V."/>
            <person name="Mortensen U.H."/>
            <person name="Andersen M.R."/>
            <person name="Baker S.E."/>
        </authorList>
    </citation>
    <scope>NUCLEOTIDE SEQUENCE [LARGE SCALE GENOMIC DNA]</scope>
    <source>
        <strain evidence="9 10">CBS 117.55</strain>
    </source>
</reference>
<dbReference type="FunFam" id="3.30.1390.20:FF:000010">
    <property type="entry name" value="Large subunit ribosomal protein L30"/>
    <property type="match status" value="1"/>
</dbReference>
<dbReference type="Proteomes" id="UP000247233">
    <property type="component" value="Unassembled WGS sequence"/>
</dbReference>
<sequence>MSSYFRVTLVRSAIGLPRRSSDVLKALGLKKRMATVFHPVSPSVAGQIMKVKELVQVQEVDRSLTKQEVHLERKPDPGYYIERTSVAEFKENTSA</sequence>
<keyword evidence="5" id="KW-0687">Ribonucleoprotein</keyword>
<dbReference type="Gene3D" id="3.30.1390.20">
    <property type="entry name" value="Ribosomal protein L30, ferredoxin-like fold domain"/>
    <property type="match status" value="1"/>
</dbReference>
<feature type="domain" description="Large ribosomal subunit protein uL30-like ferredoxin-like fold" evidence="8">
    <location>
        <begin position="5"/>
        <end position="55"/>
    </location>
</feature>
<dbReference type="PANTHER" id="PTHR15892:SF2">
    <property type="entry name" value="LARGE RIBOSOMAL SUBUNIT PROTEIN UL30M"/>
    <property type="match status" value="1"/>
</dbReference>
<gene>
    <name evidence="9" type="ORF">BO70DRAFT_287289</name>
</gene>